<evidence type="ECO:0000256" key="1">
    <source>
        <dbReference type="SAM" id="MobiDB-lite"/>
    </source>
</evidence>
<keyword evidence="3" id="KW-1185">Reference proteome</keyword>
<feature type="region of interest" description="Disordered" evidence="1">
    <location>
        <begin position="1"/>
        <end position="49"/>
    </location>
</feature>
<feature type="compositionally biased region" description="Acidic residues" evidence="1">
    <location>
        <begin position="29"/>
        <end position="39"/>
    </location>
</feature>
<comment type="caution">
    <text evidence="2">The sequence shown here is derived from an EMBL/GenBank/DDBJ whole genome shotgun (WGS) entry which is preliminary data.</text>
</comment>
<evidence type="ECO:0000313" key="3">
    <source>
        <dbReference type="Proteomes" id="UP000295302"/>
    </source>
</evidence>
<reference evidence="2 3" key="1">
    <citation type="submission" date="2019-03" db="EMBL/GenBank/DDBJ databases">
        <title>Draft genome sequences of novel Actinobacteria.</title>
        <authorList>
            <person name="Sahin N."/>
            <person name="Ay H."/>
            <person name="Saygin H."/>
        </authorList>
    </citation>
    <scope>NUCLEOTIDE SEQUENCE [LARGE SCALE GENOMIC DNA]</scope>
    <source>
        <strain evidence="2 3">CH32</strain>
    </source>
</reference>
<dbReference type="RefSeq" id="WP_132623412.1">
    <property type="nucleotide sequence ID" value="NZ_SMKQ01000340.1"/>
</dbReference>
<accession>A0A4R4XJ34</accession>
<feature type="compositionally biased region" description="Gly residues" evidence="1">
    <location>
        <begin position="1"/>
        <end position="11"/>
    </location>
</feature>
<protein>
    <submittedName>
        <fullName evidence="2">Uncharacterized protein</fullName>
    </submittedName>
</protein>
<dbReference type="EMBL" id="SMKQ01000340">
    <property type="protein sequence ID" value="TDD30916.1"/>
    <property type="molecule type" value="Genomic_DNA"/>
</dbReference>
<proteinExistence type="predicted"/>
<gene>
    <name evidence="2" type="ORF">E1286_45630</name>
</gene>
<dbReference type="AlphaFoldDB" id="A0A4R4XJ34"/>
<dbReference type="Proteomes" id="UP000295302">
    <property type="component" value="Unassembled WGS sequence"/>
</dbReference>
<sequence>MTDSPVGGGKNSGLPTGTPSRPDPRSSGEDGEDGEEDDGGGSGGRGDVVMDAVYSLVAIRLGPEDRHSINGSDPSPARADNRRNAKHNT</sequence>
<evidence type="ECO:0000313" key="2">
    <source>
        <dbReference type="EMBL" id="TDD30916.1"/>
    </source>
</evidence>
<organism evidence="2 3">
    <name type="scientific">Nonomuraea terrae</name>
    <dbReference type="NCBI Taxonomy" id="2530383"/>
    <lineage>
        <taxon>Bacteria</taxon>
        <taxon>Bacillati</taxon>
        <taxon>Actinomycetota</taxon>
        <taxon>Actinomycetes</taxon>
        <taxon>Streptosporangiales</taxon>
        <taxon>Streptosporangiaceae</taxon>
        <taxon>Nonomuraea</taxon>
    </lineage>
</organism>
<feature type="region of interest" description="Disordered" evidence="1">
    <location>
        <begin position="61"/>
        <end position="89"/>
    </location>
</feature>
<name>A0A4R4XJ34_9ACTN</name>